<evidence type="ECO:0000313" key="19">
    <source>
        <dbReference type="EMBL" id="PHQ33787.1"/>
    </source>
</evidence>
<evidence type="ECO:0000256" key="2">
    <source>
        <dbReference type="ARBA" id="ARBA00005042"/>
    </source>
</evidence>
<sequence length="244" mass="25975">MAGPSIYNVPNALTSARFVLAIAVMVLIPSGMHMAAMIVFLIAASTDWMDGYWARKYGQVTKLGRIFDPFVDKIIICGSFIALVAVPNSPVASWMATIVVARELLVTSLRGIIEGAGGDFSASWLGKWKMVLQCAAVVAVLLTYIVTPVPMWLGWTAWVLLWGAIGLTVYSGVDYTLIAARVMQSDAGLEVPAEPSVASANPDSSQAMHNDNLTHASGVGSNKSTASSRDDANLRSVSNELPTQ</sequence>
<keyword evidence="12" id="KW-0594">Phospholipid biosynthesis</keyword>
<feature type="transmembrane region" description="Helical" evidence="18">
    <location>
        <begin position="152"/>
        <end position="173"/>
    </location>
</feature>
<evidence type="ECO:0000256" key="18">
    <source>
        <dbReference type="SAM" id="Phobius"/>
    </source>
</evidence>
<evidence type="ECO:0000313" key="20">
    <source>
        <dbReference type="Proteomes" id="UP000225740"/>
    </source>
</evidence>
<keyword evidence="9 18" id="KW-1133">Transmembrane helix</keyword>
<name>A0A2G1W424_9BACT</name>
<dbReference type="EMBL" id="NIZW01000014">
    <property type="protein sequence ID" value="PHQ33787.1"/>
    <property type="molecule type" value="Genomic_DNA"/>
</dbReference>
<dbReference type="InterPro" id="IPR048254">
    <property type="entry name" value="CDP_ALCOHOL_P_TRANSF_CS"/>
</dbReference>
<dbReference type="PROSITE" id="PS00379">
    <property type="entry name" value="CDP_ALCOHOL_P_TRANSF"/>
    <property type="match status" value="1"/>
</dbReference>
<accession>A0A2G1W424</accession>
<feature type="compositionally biased region" description="Polar residues" evidence="17">
    <location>
        <begin position="235"/>
        <end position="244"/>
    </location>
</feature>
<evidence type="ECO:0000256" key="7">
    <source>
        <dbReference type="ARBA" id="ARBA00022679"/>
    </source>
</evidence>
<keyword evidence="8 18" id="KW-0812">Transmembrane</keyword>
<keyword evidence="7 16" id="KW-0808">Transferase</keyword>
<evidence type="ECO:0000256" key="9">
    <source>
        <dbReference type="ARBA" id="ARBA00022989"/>
    </source>
</evidence>
<protein>
    <recommendedName>
        <fullName evidence="5 15">CDP-diacylglycerol--glycerol-3-phosphate 3-phosphatidyltransferase</fullName>
        <ecNumber evidence="4 15">2.7.8.5</ecNumber>
    </recommendedName>
</protein>
<evidence type="ECO:0000256" key="17">
    <source>
        <dbReference type="SAM" id="MobiDB-lite"/>
    </source>
</evidence>
<keyword evidence="13" id="KW-1208">Phospholipid metabolism</keyword>
<feature type="region of interest" description="Disordered" evidence="17">
    <location>
        <begin position="193"/>
        <end position="244"/>
    </location>
</feature>
<dbReference type="AlphaFoldDB" id="A0A2G1W424"/>
<evidence type="ECO:0000256" key="1">
    <source>
        <dbReference type="ARBA" id="ARBA00004141"/>
    </source>
</evidence>
<comment type="pathway">
    <text evidence="2">Phospholipid metabolism; phosphatidylglycerol biosynthesis; phosphatidylglycerol from CDP-diacylglycerol: step 1/2.</text>
</comment>
<dbReference type="EC" id="2.7.8.5" evidence="4 15"/>
<dbReference type="GO" id="GO:0008444">
    <property type="term" value="F:CDP-diacylglycerol-glycerol-3-phosphate 3-phosphatidyltransferase activity"/>
    <property type="evidence" value="ECO:0007669"/>
    <property type="project" value="UniProtKB-UniRule"/>
</dbReference>
<dbReference type="InterPro" id="IPR000462">
    <property type="entry name" value="CDP-OH_P_trans"/>
</dbReference>
<evidence type="ECO:0000256" key="12">
    <source>
        <dbReference type="ARBA" id="ARBA00023209"/>
    </source>
</evidence>
<dbReference type="RefSeq" id="WP_099262003.1">
    <property type="nucleotide sequence ID" value="NZ_JBDUYK010000062.1"/>
</dbReference>
<gene>
    <name evidence="19" type="primary">pgsA</name>
    <name evidence="19" type="ORF">CEE69_17790</name>
</gene>
<dbReference type="PANTHER" id="PTHR14269">
    <property type="entry name" value="CDP-DIACYLGLYCEROL--GLYCEROL-3-PHOSPHATE 3-PHOSPHATIDYLTRANSFERASE-RELATED"/>
    <property type="match status" value="1"/>
</dbReference>
<dbReference type="GO" id="GO:0046474">
    <property type="term" value="P:glycerophospholipid biosynthetic process"/>
    <property type="evidence" value="ECO:0007669"/>
    <property type="project" value="TreeGrafter"/>
</dbReference>
<keyword evidence="10" id="KW-0443">Lipid metabolism</keyword>
<feature type="transmembrane region" description="Helical" evidence="18">
    <location>
        <begin position="20"/>
        <end position="45"/>
    </location>
</feature>
<evidence type="ECO:0000256" key="16">
    <source>
        <dbReference type="RuleBase" id="RU003750"/>
    </source>
</evidence>
<evidence type="ECO:0000256" key="5">
    <source>
        <dbReference type="ARBA" id="ARBA00014944"/>
    </source>
</evidence>
<keyword evidence="6" id="KW-0444">Lipid biosynthesis</keyword>
<feature type="compositionally biased region" description="Polar residues" evidence="17">
    <location>
        <begin position="198"/>
        <end position="227"/>
    </location>
</feature>
<dbReference type="InterPro" id="IPR004570">
    <property type="entry name" value="Phosphatidylglycerol_P_synth"/>
</dbReference>
<evidence type="ECO:0000256" key="11">
    <source>
        <dbReference type="ARBA" id="ARBA00023136"/>
    </source>
</evidence>
<dbReference type="GO" id="GO:0016020">
    <property type="term" value="C:membrane"/>
    <property type="evidence" value="ECO:0007669"/>
    <property type="project" value="UniProtKB-SubCell"/>
</dbReference>
<keyword evidence="20" id="KW-1185">Reference proteome</keyword>
<evidence type="ECO:0000256" key="14">
    <source>
        <dbReference type="ARBA" id="ARBA00048586"/>
    </source>
</evidence>
<comment type="caution">
    <text evidence="19">The sequence shown here is derived from an EMBL/GenBank/DDBJ whole genome shotgun (WGS) entry which is preliminary data.</text>
</comment>
<evidence type="ECO:0000256" key="13">
    <source>
        <dbReference type="ARBA" id="ARBA00023264"/>
    </source>
</evidence>
<comment type="subcellular location">
    <subcellularLocation>
        <location evidence="1">Membrane</location>
        <topology evidence="1">Multi-pass membrane protein</topology>
    </subcellularLocation>
</comment>
<organism evidence="19 20">
    <name type="scientific">Rhodopirellula bahusiensis</name>
    <dbReference type="NCBI Taxonomy" id="2014065"/>
    <lineage>
        <taxon>Bacteria</taxon>
        <taxon>Pseudomonadati</taxon>
        <taxon>Planctomycetota</taxon>
        <taxon>Planctomycetia</taxon>
        <taxon>Pirellulales</taxon>
        <taxon>Pirellulaceae</taxon>
        <taxon>Rhodopirellula</taxon>
    </lineage>
</organism>
<dbReference type="InterPro" id="IPR050324">
    <property type="entry name" value="CDP-alcohol_PTase-I"/>
</dbReference>
<evidence type="ECO:0000256" key="15">
    <source>
        <dbReference type="NCBIfam" id="TIGR00560"/>
    </source>
</evidence>
<dbReference type="InterPro" id="IPR043130">
    <property type="entry name" value="CDP-OH_PTrfase_TM_dom"/>
</dbReference>
<evidence type="ECO:0000256" key="6">
    <source>
        <dbReference type="ARBA" id="ARBA00022516"/>
    </source>
</evidence>
<feature type="transmembrane region" description="Helical" evidence="18">
    <location>
        <begin position="66"/>
        <end position="85"/>
    </location>
</feature>
<dbReference type="NCBIfam" id="TIGR00560">
    <property type="entry name" value="pgsA"/>
    <property type="match status" value="1"/>
</dbReference>
<comment type="similarity">
    <text evidence="3 16">Belongs to the CDP-alcohol phosphatidyltransferase class-I family.</text>
</comment>
<evidence type="ECO:0000256" key="10">
    <source>
        <dbReference type="ARBA" id="ARBA00023098"/>
    </source>
</evidence>
<reference evidence="19 20" key="1">
    <citation type="submission" date="2017-06" db="EMBL/GenBank/DDBJ databases">
        <title>Description of Rhodopirellula bahusiensis sp. nov.</title>
        <authorList>
            <person name="Kizina J."/>
            <person name="Harder J."/>
        </authorList>
    </citation>
    <scope>NUCLEOTIDE SEQUENCE [LARGE SCALE GENOMIC DNA]</scope>
    <source>
        <strain evidence="19 20">SWK21</strain>
    </source>
</reference>
<evidence type="ECO:0000256" key="8">
    <source>
        <dbReference type="ARBA" id="ARBA00022692"/>
    </source>
</evidence>
<proteinExistence type="inferred from homology"/>
<keyword evidence="11 18" id="KW-0472">Membrane</keyword>
<dbReference type="GeneID" id="90609890"/>
<dbReference type="Proteomes" id="UP000225740">
    <property type="component" value="Unassembled WGS sequence"/>
</dbReference>
<dbReference type="Pfam" id="PF01066">
    <property type="entry name" value="CDP-OH_P_transf"/>
    <property type="match status" value="1"/>
</dbReference>
<dbReference type="Gene3D" id="1.20.120.1760">
    <property type="match status" value="1"/>
</dbReference>
<dbReference type="OrthoDB" id="9796672at2"/>
<dbReference type="PANTHER" id="PTHR14269:SF62">
    <property type="entry name" value="CDP-DIACYLGLYCEROL--GLYCEROL-3-PHOSPHATE 3-PHOSPHATIDYLTRANSFERASE 1, CHLOROPLASTIC"/>
    <property type="match status" value="1"/>
</dbReference>
<evidence type="ECO:0000256" key="3">
    <source>
        <dbReference type="ARBA" id="ARBA00010441"/>
    </source>
</evidence>
<comment type="catalytic activity">
    <reaction evidence="14">
        <text>a CDP-1,2-diacyl-sn-glycerol + sn-glycerol 3-phosphate = a 1,2-diacyl-sn-glycero-3-phospho-(1'-sn-glycero-3'-phosphate) + CMP + H(+)</text>
        <dbReference type="Rhea" id="RHEA:12593"/>
        <dbReference type="ChEBI" id="CHEBI:15378"/>
        <dbReference type="ChEBI" id="CHEBI:57597"/>
        <dbReference type="ChEBI" id="CHEBI:58332"/>
        <dbReference type="ChEBI" id="CHEBI:60110"/>
        <dbReference type="ChEBI" id="CHEBI:60377"/>
        <dbReference type="EC" id="2.7.8.5"/>
    </reaction>
</comment>
<evidence type="ECO:0000256" key="4">
    <source>
        <dbReference type="ARBA" id="ARBA00013170"/>
    </source>
</evidence>